<dbReference type="Proteomes" id="UP000244336">
    <property type="component" value="Chromosome 2"/>
</dbReference>
<dbReference type="EMBL" id="CM009750">
    <property type="protein sequence ID" value="PUZ72825.1"/>
    <property type="molecule type" value="Genomic_DNA"/>
</dbReference>
<sequence>MAAPAFHVRCREDSTQAQDCSSFAMTHINRTLGCCGLLVREDESPAVDGAIEILTVPRSEGHQVPEFYENHGQISPGGGCGSLQSWPIRCVRTAHAQFAKWQACMPKMPVLICSIHLSAADLQAVSCLLS</sequence>
<accession>A0A2T7EYC2</accession>
<dbReference type="AlphaFoldDB" id="A0A2T7EYC2"/>
<reference evidence="1 2" key="1">
    <citation type="submission" date="2018-04" db="EMBL/GenBank/DDBJ databases">
        <title>WGS assembly of Panicum hallii var. hallii HAL2.</title>
        <authorList>
            <person name="Lovell J."/>
            <person name="Jenkins J."/>
            <person name="Lowry D."/>
            <person name="Mamidi S."/>
            <person name="Sreedasyam A."/>
            <person name="Weng X."/>
            <person name="Barry K."/>
            <person name="Bonette J."/>
            <person name="Campitelli B."/>
            <person name="Daum C."/>
            <person name="Gordon S."/>
            <person name="Gould B."/>
            <person name="Lipzen A."/>
            <person name="MacQueen A."/>
            <person name="Palacio-Mejia J."/>
            <person name="Plott C."/>
            <person name="Shakirov E."/>
            <person name="Shu S."/>
            <person name="Yoshinaga Y."/>
            <person name="Zane M."/>
            <person name="Rokhsar D."/>
            <person name="Grimwood J."/>
            <person name="Schmutz J."/>
            <person name="Juenger T."/>
        </authorList>
    </citation>
    <scope>NUCLEOTIDE SEQUENCE [LARGE SCALE GENOMIC DNA]</scope>
    <source>
        <strain evidence="2">cv. HAL2</strain>
    </source>
</reference>
<keyword evidence="2" id="KW-1185">Reference proteome</keyword>
<evidence type="ECO:0000313" key="1">
    <source>
        <dbReference type="EMBL" id="PUZ72825.1"/>
    </source>
</evidence>
<proteinExistence type="predicted"/>
<name>A0A2T7EYC2_9POAL</name>
<dbReference type="Gramene" id="PUZ72825">
    <property type="protein sequence ID" value="PUZ72825"/>
    <property type="gene ID" value="GQ55_2G426700"/>
</dbReference>
<gene>
    <name evidence="1" type="ORF">GQ55_2G426700</name>
</gene>
<protein>
    <submittedName>
        <fullName evidence="1">Uncharacterized protein</fullName>
    </submittedName>
</protein>
<organism evidence="1 2">
    <name type="scientific">Panicum hallii var. hallii</name>
    <dbReference type="NCBI Taxonomy" id="1504633"/>
    <lineage>
        <taxon>Eukaryota</taxon>
        <taxon>Viridiplantae</taxon>
        <taxon>Streptophyta</taxon>
        <taxon>Embryophyta</taxon>
        <taxon>Tracheophyta</taxon>
        <taxon>Spermatophyta</taxon>
        <taxon>Magnoliopsida</taxon>
        <taxon>Liliopsida</taxon>
        <taxon>Poales</taxon>
        <taxon>Poaceae</taxon>
        <taxon>PACMAD clade</taxon>
        <taxon>Panicoideae</taxon>
        <taxon>Panicodae</taxon>
        <taxon>Paniceae</taxon>
        <taxon>Panicinae</taxon>
        <taxon>Panicum</taxon>
        <taxon>Panicum sect. Panicum</taxon>
    </lineage>
</organism>
<evidence type="ECO:0000313" key="2">
    <source>
        <dbReference type="Proteomes" id="UP000244336"/>
    </source>
</evidence>